<dbReference type="InterPro" id="IPR025405">
    <property type="entry name" value="DUF4131"/>
</dbReference>
<feature type="domain" description="DUF4131" evidence="2">
    <location>
        <begin position="74"/>
        <end position="211"/>
    </location>
</feature>
<organism evidence="3 4">
    <name type="scientific">Methylocapsa polymorpha</name>
    <dbReference type="NCBI Taxonomy" id="3080828"/>
    <lineage>
        <taxon>Bacteria</taxon>
        <taxon>Pseudomonadati</taxon>
        <taxon>Pseudomonadota</taxon>
        <taxon>Alphaproteobacteria</taxon>
        <taxon>Hyphomicrobiales</taxon>
        <taxon>Beijerinckiaceae</taxon>
        <taxon>Methylocapsa</taxon>
    </lineage>
</organism>
<gene>
    <name evidence="3" type="ORF">RZS28_05455</name>
</gene>
<accession>A0ABZ0HVD1</accession>
<proteinExistence type="predicted"/>
<evidence type="ECO:0000313" key="3">
    <source>
        <dbReference type="EMBL" id="WOJ90737.1"/>
    </source>
</evidence>
<protein>
    <submittedName>
        <fullName evidence="3">ComEC/Rec2 family competence protein</fullName>
    </submittedName>
</protein>
<feature type="transmembrane region" description="Helical" evidence="1">
    <location>
        <begin position="76"/>
        <end position="92"/>
    </location>
</feature>
<evidence type="ECO:0000259" key="2">
    <source>
        <dbReference type="Pfam" id="PF13567"/>
    </source>
</evidence>
<feature type="transmembrane region" description="Helical" evidence="1">
    <location>
        <begin position="53"/>
        <end position="69"/>
    </location>
</feature>
<dbReference type="Proteomes" id="UP001626536">
    <property type="component" value="Chromosome"/>
</dbReference>
<dbReference type="RefSeq" id="WP_407340322.1">
    <property type="nucleotide sequence ID" value="NZ_CP136862.1"/>
</dbReference>
<evidence type="ECO:0000313" key="4">
    <source>
        <dbReference type="Proteomes" id="UP001626536"/>
    </source>
</evidence>
<dbReference type="EMBL" id="CP136862">
    <property type="protein sequence ID" value="WOJ90737.1"/>
    <property type="molecule type" value="Genomic_DNA"/>
</dbReference>
<feature type="transmembrane region" description="Helical" evidence="1">
    <location>
        <begin position="98"/>
        <end position="118"/>
    </location>
</feature>
<keyword evidence="1" id="KW-1133">Transmembrane helix</keyword>
<reference evidence="3 4" key="1">
    <citation type="submission" date="2023-10" db="EMBL/GenBank/DDBJ databases">
        <title>Novel methanotroph of the genus Methylocapsa from a subarctic wetland.</title>
        <authorList>
            <person name="Belova S.E."/>
            <person name="Oshkin I.Y."/>
            <person name="Miroshnikov K."/>
            <person name="Dedysh S.N."/>
        </authorList>
    </citation>
    <scope>NUCLEOTIDE SEQUENCE [LARGE SCALE GENOMIC DNA]</scope>
    <source>
        <strain evidence="3 4">RX1</strain>
    </source>
</reference>
<sequence>MGLRMAETAGTAIAKGGLAGAGGFAAPLRAKIARLLEHMAEAFETEVALRRPFLWLPVAAGAGVIAYFCADREPSLWLIALATLLFGGLAWLAREWRIAFMVFCGLCALFAGELSAAWRTARVAAPVLDRVRIATVEGFIEQMDFRRAGARFILRVESAAGLAPEETPYRVRLSMRRTPPFEAGAYVRLKARLLPPARASLPGGYDFAKDAWFARLGAVGNALGRIESSPRPRRPARSSRR</sequence>
<evidence type="ECO:0000256" key="1">
    <source>
        <dbReference type="SAM" id="Phobius"/>
    </source>
</evidence>
<keyword evidence="1" id="KW-0472">Membrane</keyword>
<keyword evidence="1" id="KW-0812">Transmembrane</keyword>
<name>A0ABZ0HVD1_9HYPH</name>
<dbReference type="Pfam" id="PF13567">
    <property type="entry name" value="DUF4131"/>
    <property type="match status" value="1"/>
</dbReference>
<keyword evidence="4" id="KW-1185">Reference proteome</keyword>